<proteinExistence type="predicted"/>
<dbReference type="EMBL" id="LLXL01002475">
    <property type="protein sequence ID" value="PKK60743.1"/>
    <property type="molecule type" value="Genomic_DNA"/>
</dbReference>
<gene>
    <name evidence="1" type="ORF">RhiirC2_792879</name>
</gene>
<dbReference type="VEuPathDB" id="FungiDB:RhiirA1_478559"/>
<dbReference type="VEuPathDB" id="FungiDB:RhiirFUN_000148"/>
<sequence length="314" mass="36367">MKLDKGKAVEPRREDYEMECEWEKANGIVDEFDDEGFENICEDLAIARLGQWLQTQYPNCKFQILLLYENWKPRQWISGEEESSLFSLLDHYDEAQLPVNGGDPNYFDQFIIYVRNNNPPTARGCNEELNDCLYECLKHIYGTFSKMPKSIKKLEYIKKALGLNRNAPIPVSYMDKVKQLAKSHCHYSLALNPGRLHPSKLDRKCNLPIVYHEDGVKNVVTIYNGKTVKSCTIGQFQKTKNSKSSFIPVEKNHKTRIYETLEEAYQRIHEEHDTFLQVTKRLSVGIPPNEPLDPIEAKWISDAMMGGLIWAKND</sequence>
<comment type="caution">
    <text evidence="1">The sequence shown here is derived from an EMBL/GenBank/DDBJ whole genome shotgun (WGS) entry which is preliminary data.</text>
</comment>
<protein>
    <submittedName>
        <fullName evidence="1">Uncharacterized protein</fullName>
    </submittedName>
</protein>
<name>A0A2N1MGH7_9GLOM</name>
<accession>A0A2N1MGH7</accession>
<organism evidence="1 2">
    <name type="scientific">Rhizophagus irregularis</name>
    <dbReference type="NCBI Taxonomy" id="588596"/>
    <lineage>
        <taxon>Eukaryota</taxon>
        <taxon>Fungi</taxon>
        <taxon>Fungi incertae sedis</taxon>
        <taxon>Mucoromycota</taxon>
        <taxon>Glomeromycotina</taxon>
        <taxon>Glomeromycetes</taxon>
        <taxon>Glomerales</taxon>
        <taxon>Glomeraceae</taxon>
        <taxon>Rhizophagus</taxon>
    </lineage>
</organism>
<evidence type="ECO:0000313" key="1">
    <source>
        <dbReference type="EMBL" id="PKK60743.1"/>
    </source>
</evidence>
<dbReference type="AlphaFoldDB" id="A0A2N1MGH7"/>
<evidence type="ECO:0000313" key="2">
    <source>
        <dbReference type="Proteomes" id="UP000233469"/>
    </source>
</evidence>
<dbReference type="Proteomes" id="UP000233469">
    <property type="component" value="Unassembled WGS sequence"/>
</dbReference>
<reference evidence="1 2" key="1">
    <citation type="submission" date="2016-04" db="EMBL/GenBank/DDBJ databases">
        <title>Genome analyses suggest a sexual origin of heterokaryosis in a supposedly ancient asexual fungus.</title>
        <authorList>
            <person name="Ropars J."/>
            <person name="Sedzielewska K."/>
            <person name="Noel J."/>
            <person name="Charron P."/>
            <person name="Farinelli L."/>
            <person name="Marton T."/>
            <person name="Kruger M."/>
            <person name="Pelin A."/>
            <person name="Brachmann A."/>
            <person name="Corradi N."/>
        </authorList>
    </citation>
    <scope>NUCLEOTIDE SEQUENCE [LARGE SCALE GENOMIC DNA]</scope>
    <source>
        <strain evidence="1 2">C2</strain>
    </source>
</reference>
<reference evidence="1 2" key="2">
    <citation type="submission" date="2017-10" db="EMBL/GenBank/DDBJ databases">
        <title>Extensive intraspecific genome diversity in a model arbuscular mycorrhizal fungus.</title>
        <authorList>
            <person name="Chen E.C.H."/>
            <person name="Morin E."/>
            <person name="Baudet D."/>
            <person name="Noel J."/>
            <person name="Ndikumana S."/>
            <person name="Charron P."/>
            <person name="St-Onge C."/>
            <person name="Giorgi J."/>
            <person name="Grigoriev I.V."/>
            <person name="Roux C."/>
            <person name="Martin F.M."/>
            <person name="Corradi N."/>
        </authorList>
    </citation>
    <scope>NUCLEOTIDE SEQUENCE [LARGE SCALE GENOMIC DNA]</scope>
    <source>
        <strain evidence="1 2">C2</strain>
    </source>
</reference>